<accession>A0AAD4TR38</accession>
<gene>
    <name evidence="1" type="ORF">MG293_018970</name>
</gene>
<evidence type="ECO:0000313" key="2">
    <source>
        <dbReference type="Proteomes" id="UP001214576"/>
    </source>
</evidence>
<dbReference type="AlphaFoldDB" id="A0AAD4TR38"/>
<organism evidence="1 2">
    <name type="scientific">Ovis ammon polii</name>
    <dbReference type="NCBI Taxonomy" id="230172"/>
    <lineage>
        <taxon>Eukaryota</taxon>
        <taxon>Metazoa</taxon>
        <taxon>Chordata</taxon>
        <taxon>Craniata</taxon>
        <taxon>Vertebrata</taxon>
        <taxon>Euteleostomi</taxon>
        <taxon>Mammalia</taxon>
        <taxon>Eutheria</taxon>
        <taxon>Laurasiatheria</taxon>
        <taxon>Artiodactyla</taxon>
        <taxon>Ruminantia</taxon>
        <taxon>Pecora</taxon>
        <taxon>Bovidae</taxon>
        <taxon>Caprinae</taxon>
        <taxon>Ovis</taxon>
    </lineage>
</organism>
<proteinExistence type="predicted"/>
<evidence type="ECO:0000313" key="1">
    <source>
        <dbReference type="EMBL" id="KAI4531112.1"/>
    </source>
</evidence>
<dbReference type="Proteomes" id="UP001214576">
    <property type="component" value="Unassembled WGS sequence"/>
</dbReference>
<reference evidence="1" key="1">
    <citation type="submission" date="2022-03" db="EMBL/GenBank/DDBJ databases">
        <title>Genomic analyses of argali, domestic sheep and their hybrids provide insights into chromosomal evolution, heterosis and genetic basis of agronomic traits.</title>
        <authorList>
            <person name="Li M."/>
        </authorList>
    </citation>
    <scope>NUCLEOTIDE SEQUENCE</scope>
    <source>
        <strain evidence="1">CAU-MHL-2022a</strain>
        <tissue evidence="1">Skin</tissue>
    </source>
</reference>
<dbReference type="EMBL" id="JAKZEL010000024">
    <property type="protein sequence ID" value="KAI4531112.1"/>
    <property type="molecule type" value="Genomic_DNA"/>
</dbReference>
<comment type="caution">
    <text evidence="1">The sequence shown here is derived from an EMBL/GenBank/DDBJ whole genome shotgun (WGS) entry which is preliminary data.</text>
</comment>
<protein>
    <submittedName>
        <fullName evidence="1">Uncharacterized protein</fullName>
    </submittedName>
</protein>
<sequence>MLRSPVLFVFFDIDERSRFSDVLPVQFNSCSPCLILDDVISSFSSKACMKALHALDKETDRIKQLETTERNVLLYIIEDIDLTREEFQEQPEWVYTLNCVDVIVWSRYFPVTFVTVDTTGMIPKLRSKSTVNVMSQAQIINFKQNWRYL</sequence>
<keyword evidence="2" id="KW-1185">Reference proteome</keyword>
<name>A0AAD4TR38_OVIAM</name>